<dbReference type="Pfam" id="PF13401">
    <property type="entry name" value="AAA_22"/>
    <property type="match status" value="1"/>
</dbReference>
<evidence type="ECO:0000259" key="1">
    <source>
        <dbReference type="Pfam" id="PF13401"/>
    </source>
</evidence>
<organism evidence="2 3">
    <name type="scientific">Ectopseudomonas guguanensis</name>
    <dbReference type="NCBI Taxonomy" id="1198456"/>
    <lineage>
        <taxon>Bacteria</taxon>
        <taxon>Pseudomonadati</taxon>
        <taxon>Pseudomonadota</taxon>
        <taxon>Gammaproteobacteria</taxon>
        <taxon>Pseudomonadales</taxon>
        <taxon>Pseudomonadaceae</taxon>
        <taxon>Ectopseudomonas</taxon>
    </lineage>
</organism>
<dbReference type="SUPFAM" id="SSF52540">
    <property type="entry name" value="P-loop containing nucleoside triphosphate hydrolases"/>
    <property type="match status" value="1"/>
</dbReference>
<dbReference type="Gene3D" id="3.40.50.300">
    <property type="entry name" value="P-loop containing nucleotide triphosphate hydrolases"/>
    <property type="match status" value="1"/>
</dbReference>
<sequence>MYDLDHPVIETQFLIASNEISRISTIVKDRVFMRKTGVIFYGPARLGKSQCCKALKGYLMATFPKLYVNSVTVINREGLNCSNIIRQLADIENCPIKSRETRLSIFKKLTDRIVLRVRENDCNQYVCLIDEFQRLRSADLYQLADLYNSLDNVGIKMTVVSFAMPEVIQLRDDLFASEQRQIIARFMSEFIVFKGCSSIDDLTIILKGYDSIAEYPPGSRITFTQAFAPIAFSSGFRLEKYAKPIWLALTGCAIGSYRNNLPMEHVLFSIKYILMWCSSHDRDGLVLTDTQIMAGVESSSLQDFCTYSGKSKVA</sequence>
<dbReference type="GeneID" id="300932839"/>
<keyword evidence="3" id="KW-1185">Reference proteome</keyword>
<reference evidence="3" key="1">
    <citation type="submission" date="2016-10" db="EMBL/GenBank/DDBJ databases">
        <authorList>
            <person name="Varghese N."/>
            <person name="Submissions S."/>
        </authorList>
    </citation>
    <scope>NUCLEOTIDE SEQUENCE [LARGE SCALE GENOMIC DNA]</scope>
    <source>
        <strain evidence="3">JCM 18416</strain>
    </source>
</reference>
<protein>
    <recommendedName>
        <fullName evidence="1">ORC1/DEAH AAA+ ATPase domain-containing protein</fullName>
    </recommendedName>
</protein>
<dbReference type="EMBL" id="FNJJ01000010">
    <property type="protein sequence ID" value="SDP98996.1"/>
    <property type="molecule type" value="Genomic_DNA"/>
</dbReference>
<dbReference type="GO" id="GO:0016887">
    <property type="term" value="F:ATP hydrolysis activity"/>
    <property type="evidence" value="ECO:0007669"/>
    <property type="project" value="InterPro"/>
</dbReference>
<evidence type="ECO:0000313" key="3">
    <source>
        <dbReference type="Proteomes" id="UP000199460"/>
    </source>
</evidence>
<dbReference type="AlphaFoldDB" id="A0A1H0X966"/>
<dbReference type="InterPro" id="IPR027417">
    <property type="entry name" value="P-loop_NTPase"/>
</dbReference>
<accession>A0A1H0X966</accession>
<name>A0A1H0X966_9GAMM</name>
<dbReference type="RefSeq" id="WP_139205565.1">
    <property type="nucleotide sequence ID" value="NZ_DAMCCE010000004.1"/>
</dbReference>
<dbReference type="InterPro" id="IPR049945">
    <property type="entry name" value="AAA_22"/>
</dbReference>
<dbReference type="OrthoDB" id="8903747at2"/>
<gene>
    <name evidence="2" type="ORF">SAMN05216213_110119</name>
</gene>
<feature type="domain" description="ORC1/DEAH AAA+ ATPase" evidence="1">
    <location>
        <begin position="38"/>
        <end position="167"/>
    </location>
</feature>
<proteinExistence type="predicted"/>
<evidence type="ECO:0000313" key="2">
    <source>
        <dbReference type="EMBL" id="SDP98996.1"/>
    </source>
</evidence>
<dbReference type="Proteomes" id="UP000199460">
    <property type="component" value="Unassembled WGS sequence"/>
</dbReference>